<feature type="binding site" evidence="3">
    <location>
        <position position="6"/>
    </location>
    <ligand>
        <name>Zn(2+)</name>
        <dbReference type="ChEBI" id="CHEBI:29105"/>
    </ligand>
</feature>
<dbReference type="GO" id="GO:0008657">
    <property type="term" value="F:DNA topoisomerase type II (double strand cut, ATP-hydrolyzing) inhibitor activity"/>
    <property type="evidence" value="ECO:0007669"/>
    <property type="project" value="UniProtKB-UniRule"/>
</dbReference>
<dbReference type="AlphaFoldDB" id="A0A7R6PGW4"/>
<gene>
    <name evidence="3" type="primary">yacG</name>
    <name evidence="5" type="ORF">NEJAP_0969</name>
</gene>
<dbReference type="EMBL" id="AP014546">
    <property type="protein sequence ID" value="BBB28926.1"/>
    <property type="molecule type" value="Genomic_DNA"/>
</dbReference>
<proteinExistence type="inferred from homology"/>
<dbReference type="RefSeq" id="WP_201349572.1">
    <property type="nucleotide sequence ID" value="NZ_AP014546.1"/>
</dbReference>
<dbReference type="InterPro" id="IPR013088">
    <property type="entry name" value="Znf_NHR/GATA"/>
</dbReference>
<reference evidence="5 6" key="1">
    <citation type="journal article" date="2008" name="Int. J. Syst. Evol. Microbiol.">
        <title>Neptunomonas japonica sp. nov., an Osedax japonicus symbiont-like bacterium isolated from sediment adjacent to sperm whale carcasses off Kagoshima, Japan.</title>
        <authorList>
            <person name="Miyazaki M."/>
            <person name="Nogi Y."/>
            <person name="Fujiwara Y."/>
            <person name="Kawato M."/>
            <person name="Kubokawa K."/>
            <person name="Horikoshi K."/>
        </authorList>
    </citation>
    <scope>NUCLEOTIDE SEQUENCE [LARGE SCALE GENOMIC DNA]</scope>
    <source>
        <strain evidence="5 6">JAMM 1380</strain>
    </source>
</reference>
<comment type="similarity">
    <text evidence="3">Belongs to the DNA gyrase inhibitor YacG family.</text>
</comment>
<feature type="binding site" evidence="3">
    <location>
        <position position="25"/>
    </location>
    <ligand>
        <name>Zn(2+)</name>
        <dbReference type="ChEBI" id="CHEBI:29105"/>
    </ligand>
</feature>
<protein>
    <recommendedName>
        <fullName evidence="3">DNA gyrase inhibitor YacG</fullName>
    </recommendedName>
</protein>
<organism evidence="5 6">
    <name type="scientific">Neptunomonas japonica JAMM 1380</name>
    <dbReference type="NCBI Taxonomy" id="1441457"/>
    <lineage>
        <taxon>Bacteria</taxon>
        <taxon>Pseudomonadati</taxon>
        <taxon>Pseudomonadota</taxon>
        <taxon>Gammaproteobacteria</taxon>
        <taxon>Oceanospirillales</taxon>
        <taxon>Oceanospirillaceae</taxon>
        <taxon>Neptunomonas</taxon>
    </lineage>
</organism>
<evidence type="ECO:0000313" key="6">
    <source>
        <dbReference type="Proteomes" id="UP000595332"/>
    </source>
</evidence>
<evidence type="ECO:0000256" key="1">
    <source>
        <dbReference type="ARBA" id="ARBA00022723"/>
    </source>
</evidence>
<evidence type="ECO:0000313" key="5">
    <source>
        <dbReference type="EMBL" id="BBB28926.1"/>
    </source>
</evidence>
<dbReference type="InterPro" id="IPR005584">
    <property type="entry name" value="DNA_gyrase_inhibitor_YacG"/>
</dbReference>
<dbReference type="Pfam" id="PF03884">
    <property type="entry name" value="YacG"/>
    <property type="match status" value="1"/>
</dbReference>
<accession>A0A7R6PGW4</accession>
<comment type="cofactor">
    <cofactor evidence="3">
        <name>Zn(2+)</name>
        <dbReference type="ChEBI" id="CHEBI:29105"/>
    </cofactor>
    <text evidence="3">Binds 1 zinc ion.</text>
</comment>
<feature type="compositionally biased region" description="Polar residues" evidence="4">
    <location>
        <begin position="58"/>
        <end position="69"/>
    </location>
</feature>
<keyword evidence="6" id="KW-1185">Reference proteome</keyword>
<dbReference type="Proteomes" id="UP000595332">
    <property type="component" value="Chromosome"/>
</dbReference>
<name>A0A7R6PGW4_9GAMM</name>
<dbReference type="SUPFAM" id="SSF57716">
    <property type="entry name" value="Glucocorticoid receptor-like (DNA-binding domain)"/>
    <property type="match status" value="1"/>
</dbReference>
<sequence length="69" mass="7785">MKKIKCPQCSGPSIWDETNNSRPFCSDRCKLIDLGAWASEEYQLPVSPSVDDYDDQPSSDGHMFTSTMH</sequence>
<feature type="region of interest" description="Disordered" evidence="4">
    <location>
        <begin position="46"/>
        <end position="69"/>
    </location>
</feature>
<evidence type="ECO:0000256" key="3">
    <source>
        <dbReference type="HAMAP-Rule" id="MF_00649"/>
    </source>
</evidence>
<dbReference type="HAMAP" id="MF_00649">
    <property type="entry name" value="DNA_gyrase_inhibitor_YacG"/>
    <property type="match status" value="1"/>
</dbReference>
<keyword evidence="2 3" id="KW-0862">Zinc</keyword>
<dbReference type="GO" id="GO:0008270">
    <property type="term" value="F:zinc ion binding"/>
    <property type="evidence" value="ECO:0007669"/>
    <property type="project" value="UniProtKB-UniRule"/>
</dbReference>
<dbReference type="PANTHER" id="PTHR36150:SF1">
    <property type="entry name" value="DNA GYRASE INHIBITOR YACG"/>
    <property type="match status" value="1"/>
</dbReference>
<feature type="binding site" evidence="3">
    <location>
        <position position="9"/>
    </location>
    <ligand>
        <name>Zn(2+)</name>
        <dbReference type="ChEBI" id="CHEBI:29105"/>
    </ligand>
</feature>
<dbReference type="GO" id="GO:0006355">
    <property type="term" value="P:regulation of DNA-templated transcription"/>
    <property type="evidence" value="ECO:0007669"/>
    <property type="project" value="InterPro"/>
</dbReference>
<comment type="subunit">
    <text evidence="3">Interacts with GyrB.</text>
</comment>
<dbReference type="Gene3D" id="3.30.50.10">
    <property type="entry name" value="Erythroid Transcription Factor GATA-1, subunit A"/>
    <property type="match status" value="1"/>
</dbReference>
<keyword evidence="1 3" id="KW-0479">Metal-binding</keyword>
<dbReference type="KEGG" id="njp:NEJAP_0969"/>
<comment type="function">
    <text evidence="3">Inhibits all the catalytic activities of DNA gyrase by preventing its interaction with DNA. Acts by binding directly to the C-terminal domain of GyrB, which probably disrupts DNA binding by the gyrase.</text>
</comment>
<dbReference type="PANTHER" id="PTHR36150">
    <property type="entry name" value="DNA GYRASE INHIBITOR YACG"/>
    <property type="match status" value="1"/>
</dbReference>
<evidence type="ECO:0000256" key="2">
    <source>
        <dbReference type="ARBA" id="ARBA00022833"/>
    </source>
</evidence>
<evidence type="ECO:0000256" key="4">
    <source>
        <dbReference type="SAM" id="MobiDB-lite"/>
    </source>
</evidence>
<feature type="binding site" evidence="3">
    <location>
        <position position="29"/>
    </location>
    <ligand>
        <name>Zn(2+)</name>
        <dbReference type="ChEBI" id="CHEBI:29105"/>
    </ligand>
</feature>